<sequence length="503" mass="56795">MALYPDALVVDPVFTLNVMQFGQFVAHDHSLNAGSLFALTRSGRTLCCSAEGQMLESAASMEECFPIIIPNNDPVYSPNNINCMNVIRTITTRDRGCLTEITHFLDLSQVYGSTIEVHQQVRLFERGLLRADIRGGQQWLPRPMNASDVCDMQGMDEACYFAGKDLDPGKDRDMQGMDEACYFAGKDLDPGKDCDMQGMDEASYFAGKFPKQKFSLSTPLTPYGIVTSLSPPLFCLLQVLHYFASIIQEKILIQEKIVICKEWMKRVISLSSSILSPPSPPLFCFNNPGKDLDPGKDRDMQGMDEASYFAETRKINIAQYQQITYYEWLPILLGDNFMHGGHGFDNSYNENVNPTVLNEHSTAANRYFHTLIMGQLHLVTESRDIGGALRLSDWFNRPQVVEEGNNFDNLARGVNTQHMHGADAFHDSEITLYLFRRQQLLGGDLKAVDIQRNRDHGLASYNDYRQYCGLPRATCFEDFVDVMSSENVEKLAFLYECPDDVEL</sequence>
<protein>
    <recommendedName>
        <fullName evidence="5">Peroxidase</fullName>
    </recommendedName>
</protein>
<feature type="binding site" description="axial binding residue" evidence="2">
    <location>
        <position position="369"/>
    </location>
    <ligand>
        <name>heme b</name>
        <dbReference type="ChEBI" id="CHEBI:60344"/>
    </ligand>
    <ligandPart>
        <name>Fe</name>
        <dbReference type="ChEBI" id="CHEBI:18248"/>
    </ligandPart>
</feature>
<dbReference type="PROSITE" id="PS50292">
    <property type="entry name" value="PEROXIDASE_3"/>
    <property type="match status" value="1"/>
</dbReference>
<dbReference type="InterPro" id="IPR010255">
    <property type="entry name" value="Haem_peroxidase_sf"/>
</dbReference>
<keyword evidence="4" id="KW-1185">Reference proteome</keyword>
<reference evidence="3 4" key="1">
    <citation type="journal article" date="2023" name="Insect Mol. Biol.">
        <title>Genome sequencing provides insights into the evolution of gene families encoding plant cell wall-degrading enzymes in longhorned beetles.</title>
        <authorList>
            <person name="Shin N.R."/>
            <person name="Okamura Y."/>
            <person name="Kirsch R."/>
            <person name="Pauchet Y."/>
        </authorList>
    </citation>
    <scope>NUCLEOTIDE SEQUENCE [LARGE SCALE GENOMIC DNA]</scope>
    <source>
        <strain evidence="3">EAD_L_NR</strain>
    </source>
</reference>
<evidence type="ECO:0000313" key="3">
    <source>
        <dbReference type="EMBL" id="KAJ8916080.1"/>
    </source>
</evidence>
<dbReference type="EMBL" id="JANEYG010000045">
    <property type="protein sequence ID" value="KAJ8916080.1"/>
    <property type="molecule type" value="Genomic_DNA"/>
</dbReference>
<dbReference type="Gene3D" id="1.10.640.10">
    <property type="entry name" value="Haem peroxidase domain superfamily, animal type"/>
    <property type="match status" value="2"/>
</dbReference>
<comment type="caution">
    <text evidence="3">The sequence shown here is derived from an EMBL/GenBank/DDBJ whole genome shotgun (WGS) entry which is preliminary data.</text>
</comment>
<accession>A0AAV8VPM8</accession>
<dbReference type="GO" id="GO:0046872">
    <property type="term" value="F:metal ion binding"/>
    <property type="evidence" value="ECO:0007669"/>
    <property type="project" value="UniProtKB-KW"/>
</dbReference>
<evidence type="ECO:0000313" key="4">
    <source>
        <dbReference type="Proteomes" id="UP001159042"/>
    </source>
</evidence>
<evidence type="ECO:0000256" key="1">
    <source>
        <dbReference type="ARBA" id="ARBA00022559"/>
    </source>
</evidence>
<keyword evidence="1" id="KW-0575">Peroxidase</keyword>
<dbReference type="PANTHER" id="PTHR11475:SF86">
    <property type="entry name" value="PEROXIDASE"/>
    <property type="match status" value="1"/>
</dbReference>
<dbReference type="InterPro" id="IPR019791">
    <property type="entry name" value="Haem_peroxidase_animal"/>
</dbReference>
<dbReference type="Pfam" id="PF03098">
    <property type="entry name" value="An_peroxidase"/>
    <property type="match status" value="2"/>
</dbReference>
<name>A0AAV8VPM8_9CUCU</name>
<gene>
    <name evidence="3" type="ORF">NQ315_004446</name>
</gene>
<organism evidence="3 4">
    <name type="scientific">Exocentrus adspersus</name>
    <dbReference type="NCBI Taxonomy" id="1586481"/>
    <lineage>
        <taxon>Eukaryota</taxon>
        <taxon>Metazoa</taxon>
        <taxon>Ecdysozoa</taxon>
        <taxon>Arthropoda</taxon>
        <taxon>Hexapoda</taxon>
        <taxon>Insecta</taxon>
        <taxon>Pterygota</taxon>
        <taxon>Neoptera</taxon>
        <taxon>Endopterygota</taxon>
        <taxon>Coleoptera</taxon>
        <taxon>Polyphaga</taxon>
        <taxon>Cucujiformia</taxon>
        <taxon>Chrysomeloidea</taxon>
        <taxon>Cerambycidae</taxon>
        <taxon>Lamiinae</taxon>
        <taxon>Acanthocinini</taxon>
        <taxon>Exocentrus</taxon>
    </lineage>
</organism>
<keyword evidence="2" id="KW-0349">Heme</keyword>
<dbReference type="InterPro" id="IPR037120">
    <property type="entry name" value="Haem_peroxidase_sf_animal"/>
</dbReference>
<dbReference type="Proteomes" id="UP001159042">
    <property type="component" value="Unassembled WGS sequence"/>
</dbReference>
<keyword evidence="2" id="KW-0479">Metal-binding</keyword>
<keyword evidence="1" id="KW-0560">Oxidoreductase</keyword>
<feature type="non-terminal residue" evidence="3">
    <location>
        <position position="503"/>
    </location>
</feature>
<keyword evidence="2" id="KW-0408">Iron</keyword>
<dbReference type="GO" id="GO:0020037">
    <property type="term" value="F:heme binding"/>
    <property type="evidence" value="ECO:0007669"/>
    <property type="project" value="InterPro"/>
</dbReference>
<evidence type="ECO:0008006" key="5">
    <source>
        <dbReference type="Google" id="ProtNLM"/>
    </source>
</evidence>
<dbReference type="GO" id="GO:0006979">
    <property type="term" value="P:response to oxidative stress"/>
    <property type="evidence" value="ECO:0007669"/>
    <property type="project" value="InterPro"/>
</dbReference>
<dbReference type="GO" id="GO:0004601">
    <property type="term" value="F:peroxidase activity"/>
    <property type="evidence" value="ECO:0007669"/>
    <property type="project" value="UniProtKB-KW"/>
</dbReference>
<dbReference type="SUPFAM" id="SSF48113">
    <property type="entry name" value="Heme-dependent peroxidases"/>
    <property type="match status" value="1"/>
</dbReference>
<dbReference type="PANTHER" id="PTHR11475">
    <property type="entry name" value="OXIDASE/PEROXIDASE"/>
    <property type="match status" value="1"/>
</dbReference>
<proteinExistence type="predicted"/>
<dbReference type="AlphaFoldDB" id="A0AAV8VPM8"/>
<evidence type="ECO:0000256" key="2">
    <source>
        <dbReference type="PIRSR" id="PIRSR619791-2"/>
    </source>
</evidence>